<feature type="non-terminal residue" evidence="1">
    <location>
        <position position="106"/>
    </location>
</feature>
<protein>
    <submittedName>
        <fullName evidence="1">Uncharacterized protein</fullName>
    </submittedName>
</protein>
<name>A0A5J4TRB4_9EUKA</name>
<dbReference type="AlphaFoldDB" id="A0A5J4TRB4"/>
<gene>
    <name evidence="1" type="ORF">EZS28_043686</name>
</gene>
<organism evidence="1 2">
    <name type="scientific">Streblomastix strix</name>
    <dbReference type="NCBI Taxonomy" id="222440"/>
    <lineage>
        <taxon>Eukaryota</taxon>
        <taxon>Metamonada</taxon>
        <taxon>Preaxostyla</taxon>
        <taxon>Oxymonadida</taxon>
        <taxon>Streblomastigidae</taxon>
        <taxon>Streblomastix</taxon>
    </lineage>
</organism>
<dbReference type="EMBL" id="SNRW01026448">
    <property type="protein sequence ID" value="KAA6360787.1"/>
    <property type="molecule type" value="Genomic_DNA"/>
</dbReference>
<evidence type="ECO:0000313" key="1">
    <source>
        <dbReference type="EMBL" id="KAA6360787.1"/>
    </source>
</evidence>
<accession>A0A5J4TRB4</accession>
<reference evidence="1 2" key="1">
    <citation type="submission" date="2019-03" db="EMBL/GenBank/DDBJ databases">
        <title>Single cell metagenomics reveals metabolic interactions within the superorganism composed of flagellate Streblomastix strix and complex community of Bacteroidetes bacteria on its surface.</title>
        <authorList>
            <person name="Treitli S.C."/>
            <person name="Kolisko M."/>
            <person name="Husnik F."/>
            <person name="Keeling P."/>
            <person name="Hampl V."/>
        </authorList>
    </citation>
    <scope>NUCLEOTIDE SEQUENCE [LARGE SCALE GENOMIC DNA]</scope>
    <source>
        <strain evidence="1">ST1C</strain>
    </source>
</reference>
<comment type="caution">
    <text evidence="1">The sequence shown here is derived from an EMBL/GenBank/DDBJ whole genome shotgun (WGS) entry which is preliminary data.</text>
</comment>
<sequence>MTYLTKETIDERIARVISQKQDYEEIEEYRRYRINEKTLEVWDTRLDREVKPHSKKNRAAMLAPTAITWHNTLADLNRYYGRQAQMNMMEDRIALAYQVEMIKLLR</sequence>
<dbReference type="Proteomes" id="UP000324800">
    <property type="component" value="Unassembled WGS sequence"/>
</dbReference>
<proteinExistence type="predicted"/>
<evidence type="ECO:0000313" key="2">
    <source>
        <dbReference type="Proteomes" id="UP000324800"/>
    </source>
</evidence>